<protein>
    <submittedName>
        <fullName evidence="1">Uncharacterized protein</fullName>
    </submittedName>
</protein>
<name>A0ABP0IW25_9DINO</name>
<accession>A0ABP0IW25</accession>
<comment type="caution">
    <text evidence="1">The sequence shown here is derived from an EMBL/GenBank/DDBJ whole genome shotgun (WGS) entry which is preliminary data.</text>
</comment>
<keyword evidence="2" id="KW-1185">Reference proteome</keyword>
<dbReference type="EMBL" id="CAXAMM010005158">
    <property type="protein sequence ID" value="CAK9006287.1"/>
    <property type="molecule type" value="Genomic_DNA"/>
</dbReference>
<feature type="non-terminal residue" evidence="1">
    <location>
        <position position="66"/>
    </location>
</feature>
<gene>
    <name evidence="1" type="ORF">SCF082_LOCUS8966</name>
</gene>
<organism evidence="1 2">
    <name type="scientific">Durusdinium trenchii</name>
    <dbReference type="NCBI Taxonomy" id="1381693"/>
    <lineage>
        <taxon>Eukaryota</taxon>
        <taxon>Sar</taxon>
        <taxon>Alveolata</taxon>
        <taxon>Dinophyceae</taxon>
        <taxon>Suessiales</taxon>
        <taxon>Symbiodiniaceae</taxon>
        <taxon>Durusdinium</taxon>
    </lineage>
</organism>
<evidence type="ECO:0000313" key="2">
    <source>
        <dbReference type="Proteomes" id="UP001642464"/>
    </source>
</evidence>
<proteinExistence type="predicted"/>
<dbReference type="Proteomes" id="UP001642464">
    <property type="component" value="Unassembled WGS sequence"/>
</dbReference>
<sequence length="66" mass="7753">EEQEKTTHVRYASKETPAVDEYRRARAGLETKLDEALEAERNKPPTRGKSLEYEKKLKLEIDHLKK</sequence>
<evidence type="ECO:0000313" key="1">
    <source>
        <dbReference type="EMBL" id="CAK9006287.1"/>
    </source>
</evidence>
<reference evidence="1 2" key="1">
    <citation type="submission" date="2024-02" db="EMBL/GenBank/DDBJ databases">
        <authorList>
            <person name="Chen Y."/>
            <person name="Shah S."/>
            <person name="Dougan E. K."/>
            <person name="Thang M."/>
            <person name="Chan C."/>
        </authorList>
    </citation>
    <scope>NUCLEOTIDE SEQUENCE [LARGE SCALE GENOMIC DNA]</scope>
</reference>
<feature type="non-terminal residue" evidence="1">
    <location>
        <position position="1"/>
    </location>
</feature>